<organism evidence="2 3">
    <name type="scientific">Roseivirga misakiensis</name>
    <dbReference type="NCBI Taxonomy" id="1563681"/>
    <lineage>
        <taxon>Bacteria</taxon>
        <taxon>Pseudomonadati</taxon>
        <taxon>Bacteroidota</taxon>
        <taxon>Cytophagia</taxon>
        <taxon>Cytophagales</taxon>
        <taxon>Roseivirgaceae</taxon>
        <taxon>Roseivirga</taxon>
    </lineage>
</organism>
<protein>
    <recommendedName>
        <fullName evidence="1">DM13 domain-containing protein</fullName>
    </recommendedName>
</protein>
<comment type="caution">
    <text evidence="2">The sequence shown here is derived from an EMBL/GenBank/DDBJ whole genome shotgun (WGS) entry which is preliminary data.</text>
</comment>
<dbReference type="InterPro" id="IPR019545">
    <property type="entry name" value="DM13_domain"/>
</dbReference>
<gene>
    <name evidence="2" type="ORF">BFP71_04110</name>
</gene>
<dbReference type="PROSITE" id="PS51549">
    <property type="entry name" value="DM13"/>
    <property type="match status" value="1"/>
</dbReference>
<accession>A0A1E5T7D2</accession>
<evidence type="ECO:0000313" key="3">
    <source>
        <dbReference type="Proteomes" id="UP000095552"/>
    </source>
</evidence>
<dbReference type="AlphaFoldDB" id="A0A1E5T7D2"/>
<dbReference type="EMBL" id="MDGQ01000003">
    <property type="protein sequence ID" value="OEK07258.1"/>
    <property type="molecule type" value="Genomic_DNA"/>
</dbReference>
<keyword evidence="3" id="KW-1185">Reference proteome</keyword>
<evidence type="ECO:0000313" key="2">
    <source>
        <dbReference type="EMBL" id="OEK07258.1"/>
    </source>
</evidence>
<feature type="domain" description="DM13" evidence="1">
    <location>
        <begin position="11"/>
        <end position="111"/>
    </location>
</feature>
<dbReference type="Pfam" id="PF10517">
    <property type="entry name" value="DM13"/>
    <property type="match status" value="1"/>
</dbReference>
<reference evidence="2 3" key="1">
    <citation type="submission" date="2016-08" db="EMBL/GenBank/DDBJ databases">
        <title>Draft genome of Fabibacter sp. strain SK-8.</title>
        <authorList>
            <person name="Wong S.-K."/>
            <person name="Hamasaki K."/>
            <person name="Yoshizawa S."/>
        </authorList>
    </citation>
    <scope>NUCLEOTIDE SEQUENCE [LARGE SCALE GENOMIC DNA]</scope>
    <source>
        <strain evidence="2 3">SK-8</strain>
    </source>
</reference>
<proteinExistence type="predicted"/>
<dbReference type="STRING" id="1563681.BFP71_04110"/>
<sequence length="112" mass="12271">MTTFRALERTGSFMGLRNYTVNGDFTLSENGDNLELTFSSNFQSSNGPGLFVYLSNNSTRVTGGIELGQLSANSGTQTYIISRQNAELDTYNHVIIYCKPFGVAFGTGEFDN</sequence>
<evidence type="ECO:0000259" key="1">
    <source>
        <dbReference type="PROSITE" id="PS51549"/>
    </source>
</evidence>
<name>A0A1E5T7D2_9BACT</name>
<dbReference type="Proteomes" id="UP000095552">
    <property type="component" value="Unassembled WGS sequence"/>
</dbReference>